<evidence type="ECO:0000256" key="3">
    <source>
        <dbReference type="SAM" id="MobiDB-lite"/>
    </source>
</evidence>
<dbReference type="PRINTS" id="PR00315">
    <property type="entry name" value="ELONGATNFCT"/>
</dbReference>
<dbReference type="OMA" id="CHIFDLW"/>
<feature type="compositionally biased region" description="Polar residues" evidence="3">
    <location>
        <begin position="45"/>
        <end position="66"/>
    </location>
</feature>
<evidence type="ECO:0000313" key="6">
    <source>
        <dbReference type="Proteomes" id="UP000002173"/>
    </source>
</evidence>
<keyword evidence="1" id="KW-0547">Nucleotide-binding</keyword>
<dbReference type="AlphaFoldDB" id="A7ANX2"/>
<dbReference type="Proteomes" id="UP000002173">
    <property type="component" value="Unassembled WGS sequence"/>
</dbReference>
<keyword evidence="2" id="KW-0342">GTP-binding</keyword>
<dbReference type="eggNOG" id="KOG0458">
    <property type="taxonomic scope" value="Eukaryota"/>
</dbReference>
<dbReference type="GeneID" id="5480075"/>
<name>A7ANX2_BABBO</name>
<protein>
    <submittedName>
        <fullName evidence="5">Elongation factor Tu GTP binding domain containing protein</fullName>
    </submittedName>
</protein>
<reference evidence="6" key="3">
    <citation type="journal article" date="2021" name="Int. J. Parasitol.">
        <title>Comparative analysis of gene expression between Babesia bovis blood stages and kinetes allowed by improved genome annotation.</title>
        <authorList>
            <person name="Ueti M.W."/>
            <person name="Johnson W.C."/>
            <person name="Kappmeyer L.S."/>
            <person name="Herndon D.R."/>
            <person name="Mousel M.R."/>
            <person name="Reif K.E."/>
            <person name="Taus N.S."/>
            <person name="Ifeonu O.O."/>
            <person name="Silva J.C."/>
            <person name="Suarez C.E."/>
            <person name="Brayton K.A."/>
        </authorList>
    </citation>
    <scope>NUCLEOTIDE SEQUENCE [LARGE SCALE GENOMIC DNA]</scope>
</reference>
<gene>
    <name evidence="5" type="ORF">BBOV_III006950</name>
</gene>
<comment type="caution">
    <text evidence="5">The sequence shown here is derived from an EMBL/GenBank/DDBJ whole genome shotgun (WGS) entry which is preliminary data.</text>
</comment>
<feature type="compositionally biased region" description="Polar residues" evidence="3">
    <location>
        <begin position="74"/>
        <end position="84"/>
    </location>
</feature>
<evidence type="ECO:0000259" key="4">
    <source>
        <dbReference type="PROSITE" id="PS51722"/>
    </source>
</evidence>
<dbReference type="VEuPathDB" id="PiroplasmaDB:BBOV_III006950"/>
<dbReference type="GO" id="GO:0003924">
    <property type="term" value="F:GTPase activity"/>
    <property type="evidence" value="ECO:0007669"/>
    <property type="project" value="InterPro"/>
</dbReference>
<dbReference type="PANTHER" id="PTHR23115">
    <property type="entry name" value="TRANSLATION FACTOR"/>
    <property type="match status" value="1"/>
</dbReference>
<keyword evidence="6" id="KW-1185">Reference proteome</keyword>
<feature type="region of interest" description="Disordered" evidence="3">
    <location>
        <begin position="35"/>
        <end position="84"/>
    </location>
</feature>
<dbReference type="SUPFAM" id="SSF52540">
    <property type="entry name" value="P-loop containing nucleoside triphosphate hydrolases"/>
    <property type="match status" value="1"/>
</dbReference>
<dbReference type="InterPro" id="IPR000795">
    <property type="entry name" value="T_Tr_GTP-bd_dom"/>
</dbReference>
<evidence type="ECO:0000256" key="2">
    <source>
        <dbReference type="ARBA" id="ARBA00023134"/>
    </source>
</evidence>
<keyword evidence="5" id="KW-0648">Protein biosynthesis</keyword>
<evidence type="ECO:0000256" key="1">
    <source>
        <dbReference type="ARBA" id="ARBA00022741"/>
    </source>
</evidence>
<sequence>MAAGGRYESYESDDSYTYTDDDAYDYDDFVVSGQKKTKSAGAKTQGYNKSHTTATKTNSKQLQPKPSGTVYHGSESNASYATGDSSTVAPLDKLTGKNKAVTRTQAVQSGTITSLNVVVCGRVDVGKSTLLGHLLTLLGAVDSRLLRESDMAWILDQGEDERARGITIDPTKASAIINLREPSESNAGSPTEEMAVTYPVNVKIDFIDTPGHHDLIANLVKGASFARAAIVVVDILDFLKEDKYGYFEQHLFILWALGVREFIICVNKVDRLEDVQMYKEAESRVKELTKPFTGSTSITIIPTSGLNGINLVKRDDSWGSGTSLVEALRQVARKTVRGSHTQNSIMTPPDAIVGHIFDMWENSKKQVGCSCFMETKIRTPSKLVSLPSGNPVTCSEMSSLLPTNQCDVSEPIPDNDTDLSSLMTQMKLTKASSAYAYDFVDNMILRDQEVQALAGDRLLVDKGTFGSIRSGLAFISETQRVICQVFVSPKARHRLTLGFDLEVFIGCFQRSGAVLSVWERATTGTWKRLTSLGPGKEGVLLLQLIAPVYVQSLPLENAKSVAPDMVASTEAQRPWIPLLSRILLKVGPDVIAGGIIVNKTP</sequence>
<reference evidence="5 6" key="1">
    <citation type="journal article" date="2007" name="PLoS Pathog.">
        <title>Genome sequence of Babesia bovis and comparative analysis of apicomplexan hemoprotozoa.</title>
        <authorList>
            <person name="Brayton K.A."/>
            <person name="Lau A.O.T."/>
            <person name="Herndon D.R."/>
            <person name="Hannick L."/>
            <person name="Kappmeyer L.S."/>
            <person name="Berens S.J."/>
            <person name="Bidwell S.L."/>
            <person name="Brown W.C."/>
            <person name="Crabtree J."/>
            <person name="Fadrosh D."/>
            <person name="Feldblum T."/>
            <person name="Forberger H.A."/>
            <person name="Haas B.J."/>
            <person name="Howell J.M."/>
            <person name="Khouri H."/>
            <person name="Koo H."/>
            <person name="Mann D.J."/>
            <person name="Norimine J."/>
            <person name="Paulsen I.T."/>
            <person name="Radune D."/>
            <person name="Ren Q."/>
            <person name="Smith R.K. Jr."/>
            <person name="Suarez C.E."/>
            <person name="White O."/>
            <person name="Wortman J.R."/>
            <person name="Knowles D.P. Jr."/>
            <person name="McElwain T.F."/>
            <person name="Nene V.M."/>
        </authorList>
    </citation>
    <scope>NUCLEOTIDE SEQUENCE [LARGE SCALE GENOMIC DNA]</scope>
    <source>
        <strain evidence="5">T2Bo</strain>
    </source>
</reference>
<dbReference type="InParanoid" id="A7ANX2"/>
<dbReference type="RefSeq" id="XP_001611824.1">
    <property type="nucleotide sequence ID" value="XM_001611774.1"/>
</dbReference>
<dbReference type="GO" id="GO:0005525">
    <property type="term" value="F:GTP binding"/>
    <property type="evidence" value="ECO:0007669"/>
    <property type="project" value="UniProtKB-KW"/>
</dbReference>
<dbReference type="GO" id="GO:0003746">
    <property type="term" value="F:translation elongation factor activity"/>
    <property type="evidence" value="ECO:0007669"/>
    <property type="project" value="UniProtKB-KW"/>
</dbReference>
<evidence type="ECO:0000313" key="5">
    <source>
        <dbReference type="EMBL" id="EDO08256.1"/>
    </source>
</evidence>
<dbReference type="KEGG" id="bbo:BBOV_III006950"/>
<dbReference type="InterPro" id="IPR027417">
    <property type="entry name" value="P-loop_NTPase"/>
</dbReference>
<dbReference type="EMBL" id="AAXT01000001">
    <property type="protein sequence ID" value="EDO08256.1"/>
    <property type="molecule type" value="Genomic_DNA"/>
</dbReference>
<reference evidence="6" key="2">
    <citation type="journal article" date="2020" name="Data Brief">
        <title>Transcriptome dataset of Babesia bovis life stages within vertebrate and invertebrate hosts.</title>
        <authorList>
            <person name="Ueti M.W."/>
            <person name="Johnson W.C."/>
            <person name="Kappmeyer L.S."/>
            <person name="Herndon D.R."/>
            <person name="Mousel M.R."/>
            <person name="Reif K.E."/>
            <person name="Taus N.S."/>
            <person name="Ifeonu O.O."/>
            <person name="Silva J.C."/>
            <person name="Suarez C.E."/>
            <person name="Brayton K.A."/>
        </authorList>
    </citation>
    <scope>NUCLEOTIDE SEQUENCE [LARGE SCALE GENOMIC DNA]</scope>
</reference>
<feature type="domain" description="Tr-type G" evidence="4">
    <location>
        <begin position="112"/>
        <end position="337"/>
    </location>
</feature>
<organism evidence="5 6">
    <name type="scientific">Babesia bovis</name>
    <dbReference type="NCBI Taxonomy" id="5865"/>
    <lineage>
        <taxon>Eukaryota</taxon>
        <taxon>Sar</taxon>
        <taxon>Alveolata</taxon>
        <taxon>Apicomplexa</taxon>
        <taxon>Aconoidasida</taxon>
        <taxon>Piroplasmida</taxon>
        <taxon>Babesiidae</taxon>
        <taxon>Babesia</taxon>
    </lineage>
</organism>
<feature type="compositionally biased region" description="Acidic residues" evidence="3">
    <location>
        <begin position="10"/>
        <end position="21"/>
    </location>
</feature>
<dbReference type="Pfam" id="PF00009">
    <property type="entry name" value="GTP_EFTU"/>
    <property type="match status" value="1"/>
</dbReference>
<dbReference type="Gene3D" id="3.40.50.300">
    <property type="entry name" value="P-loop containing nucleotide triphosphate hydrolases"/>
    <property type="match status" value="1"/>
</dbReference>
<dbReference type="InterPro" id="IPR050100">
    <property type="entry name" value="TRAFAC_GTPase_members"/>
</dbReference>
<accession>A7ANX2</accession>
<dbReference type="STRING" id="5865.A7ANX2"/>
<dbReference type="PROSITE" id="PS51722">
    <property type="entry name" value="G_TR_2"/>
    <property type="match status" value="1"/>
</dbReference>
<feature type="region of interest" description="Disordered" evidence="3">
    <location>
        <begin position="1"/>
        <end position="21"/>
    </location>
</feature>
<proteinExistence type="predicted"/>
<keyword evidence="5" id="KW-0251">Elongation factor</keyword>